<keyword evidence="1" id="KW-0813">Transport</keyword>
<evidence type="ECO:0000256" key="2">
    <source>
        <dbReference type="ARBA" id="ARBA00022741"/>
    </source>
</evidence>
<dbReference type="PANTHER" id="PTHR24220:SF376">
    <property type="entry name" value="ABC TRANSPORTER"/>
    <property type="match status" value="1"/>
</dbReference>
<organism evidence="5 6">
    <name type="scientific">Frigoriglobus tundricola</name>
    <dbReference type="NCBI Taxonomy" id="2774151"/>
    <lineage>
        <taxon>Bacteria</taxon>
        <taxon>Pseudomonadati</taxon>
        <taxon>Planctomycetota</taxon>
        <taxon>Planctomycetia</taxon>
        <taxon>Gemmatales</taxon>
        <taxon>Gemmataceae</taxon>
        <taxon>Frigoriglobus</taxon>
    </lineage>
</organism>
<evidence type="ECO:0000313" key="5">
    <source>
        <dbReference type="EMBL" id="QJW94344.1"/>
    </source>
</evidence>
<keyword evidence="2" id="KW-0547">Nucleotide-binding</keyword>
<dbReference type="PROSITE" id="PS50893">
    <property type="entry name" value="ABC_TRANSPORTER_2"/>
    <property type="match status" value="1"/>
</dbReference>
<dbReference type="Proteomes" id="UP000503447">
    <property type="component" value="Chromosome"/>
</dbReference>
<evidence type="ECO:0000313" key="6">
    <source>
        <dbReference type="Proteomes" id="UP000503447"/>
    </source>
</evidence>
<dbReference type="InterPro" id="IPR017871">
    <property type="entry name" value="ABC_transporter-like_CS"/>
</dbReference>
<dbReference type="GO" id="GO:0005886">
    <property type="term" value="C:plasma membrane"/>
    <property type="evidence" value="ECO:0007669"/>
    <property type="project" value="TreeGrafter"/>
</dbReference>
<keyword evidence="6" id="KW-1185">Reference proteome</keyword>
<protein>
    <submittedName>
        <fullName evidence="5">ABC transporter, ATP-binding protein</fullName>
    </submittedName>
</protein>
<dbReference type="PROSITE" id="PS00211">
    <property type="entry name" value="ABC_TRANSPORTER_1"/>
    <property type="match status" value="1"/>
</dbReference>
<sequence>MIPWAGSTTTPNLRGVNLVRTYGDGTARRAALRDVSVDLFPGQIVLLMGPSGSGKSTLLAILSGLLEPDTGQVLADDDGTLRDVWAMTDQEREAYRRRHTGFIFQGYNLFPALTARQQLEIVLKWGEGADSADARRRADEMLDRLGLEKNKNKKPAQLSGGEKQRVAIGRALVKNPSFMFADEPTSALDWENGQKVIELLRDAAHQRGASVLCVSHDHRILPFVDVYYHLEDGHLERRPLPTD</sequence>
<dbReference type="EMBL" id="CP053452">
    <property type="protein sequence ID" value="QJW94344.1"/>
    <property type="molecule type" value="Genomic_DNA"/>
</dbReference>
<dbReference type="InterPro" id="IPR003439">
    <property type="entry name" value="ABC_transporter-like_ATP-bd"/>
</dbReference>
<dbReference type="Gene3D" id="3.40.50.300">
    <property type="entry name" value="P-loop containing nucleotide triphosphate hydrolases"/>
    <property type="match status" value="1"/>
</dbReference>
<dbReference type="CDD" id="cd03255">
    <property type="entry name" value="ABC_MJ0796_LolCDE_FtsE"/>
    <property type="match status" value="1"/>
</dbReference>
<name>A0A6M5YL87_9BACT</name>
<reference evidence="6" key="1">
    <citation type="submission" date="2020-05" db="EMBL/GenBank/DDBJ databases">
        <title>Frigoriglobus tundricola gen. nov., sp. nov., a psychrotolerant cellulolytic planctomycete of the family Gemmataceae with two divergent copies of 16S rRNA gene.</title>
        <authorList>
            <person name="Kulichevskaya I.S."/>
            <person name="Ivanova A.A."/>
            <person name="Naumoff D.G."/>
            <person name="Beletsky A.V."/>
            <person name="Rijpstra W.I.C."/>
            <person name="Sinninghe Damste J.S."/>
            <person name="Mardanov A.V."/>
            <person name="Ravin N.V."/>
            <person name="Dedysh S.N."/>
        </authorList>
    </citation>
    <scope>NUCLEOTIDE SEQUENCE [LARGE SCALE GENOMIC DNA]</scope>
    <source>
        <strain evidence="6">PL17</strain>
    </source>
</reference>
<evidence type="ECO:0000256" key="3">
    <source>
        <dbReference type="ARBA" id="ARBA00022840"/>
    </source>
</evidence>
<dbReference type="KEGG" id="ftj:FTUN_1864"/>
<gene>
    <name evidence="5" type="ORF">FTUN_1864</name>
</gene>
<dbReference type="GO" id="GO:0022857">
    <property type="term" value="F:transmembrane transporter activity"/>
    <property type="evidence" value="ECO:0007669"/>
    <property type="project" value="TreeGrafter"/>
</dbReference>
<feature type="domain" description="ABC transporter" evidence="4">
    <location>
        <begin position="13"/>
        <end position="243"/>
    </location>
</feature>
<proteinExistence type="predicted"/>
<dbReference type="InterPro" id="IPR015854">
    <property type="entry name" value="ABC_transpr_LolD-like"/>
</dbReference>
<dbReference type="AlphaFoldDB" id="A0A6M5YL87"/>
<dbReference type="InterPro" id="IPR003593">
    <property type="entry name" value="AAA+_ATPase"/>
</dbReference>
<dbReference type="GO" id="GO:0005524">
    <property type="term" value="F:ATP binding"/>
    <property type="evidence" value="ECO:0007669"/>
    <property type="project" value="UniProtKB-KW"/>
</dbReference>
<accession>A0A6M5YL87</accession>
<dbReference type="InterPro" id="IPR027417">
    <property type="entry name" value="P-loop_NTPase"/>
</dbReference>
<dbReference type="SUPFAM" id="SSF52540">
    <property type="entry name" value="P-loop containing nucleoside triphosphate hydrolases"/>
    <property type="match status" value="1"/>
</dbReference>
<evidence type="ECO:0000259" key="4">
    <source>
        <dbReference type="PROSITE" id="PS50893"/>
    </source>
</evidence>
<dbReference type="SMART" id="SM00382">
    <property type="entry name" value="AAA"/>
    <property type="match status" value="1"/>
</dbReference>
<dbReference type="GO" id="GO:0016887">
    <property type="term" value="F:ATP hydrolysis activity"/>
    <property type="evidence" value="ECO:0007669"/>
    <property type="project" value="InterPro"/>
</dbReference>
<dbReference type="RefSeq" id="WP_171470365.1">
    <property type="nucleotide sequence ID" value="NZ_CP053452.2"/>
</dbReference>
<keyword evidence="3 5" id="KW-0067">ATP-binding</keyword>
<dbReference type="InterPro" id="IPR017911">
    <property type="entry name" value="MacB-like_ATP-bd"/>
</dbReference>
<dbReference type="Pfam" id="PF00005">
    <property type="entry name" value="ABC_tran"/>
    <property type="match status" value="1"/>
</dbReference>
<dbReference type="PANTHER" id="PTHR24220">
    <property type="entry name" value="IMPORT ATP-BINDING PROTEIN"/>
    <property type="match status" value="1"/>
</dbReference>
<evidence type="ECO:0000256" key="1">
    <source>
        <dbReference type="ARBA" id="ARBA00022448"/>
    </source>
</evidence>